<dbReference type="EMBL" id="CABPRJ010000541">
    <property type="protein sequence ID" value="VVC30815.1"/>
    <property type="molecule type" value="Genomic_DNA"/>
</dbReference>
<dbReference type="Proteomes" id="UP000325440">
    <property type="component" value="Unassembled WGS sequence"/>
</dbReference>
<sequence>MQFALPFVKTNMPTAPGNMPPVNEQCNSQSLIDQNYGEIDADGNFIMIKTGFAGRNSDGDIFGCNRWKYQEWVVGLKEMGLREGRQYIPSVDLDEDSPEDVQIPVEFLRDNNDQNELLRTRTASHLKDFLSSYFVKPWHRCHGSGISVYSY</sequence>
<dbReference type="AlphaFoldDB" id="A0A5E4MF38"/>
<accession>A0A5E4MF38</accession>
<protein>
    <submittedName>
        <fullName evidence="1">Uncharacterized protein</fullName>
    </submittedName>
</protein>
<name>A0A5E4MF38_9HEMI</name>
<evidence type="ECO:0000313" key="2">
    <source>
        <dbReference type="Proteomes" id="UP000325440"/>
    </source>
</evidence>
<keyword evidence="2" id="KW-1185">Reference proteome</keyword>
<reference evidence="1 2" key="1">
    <citation type="submission" date="2019-08" db="EMBL/GenBank/DDBJ databases">
        <authorList>
            <person name="Alioto T."/>
            <person name="Alioto T."/>
            <person name="Gomez Garrido J."/>
        </authorList>
    </citation>
    <scope>NUCLEOTIDE SEQUENCE [LARGE SCALE GENOMIC DNA]</scope>
</reference>
<organism evidence="1 2">
    <name type="scientific">Cinara cedri</name>
    <dbReference type="NCBI Taxonomy" id="506608"/>
    <lineage>
        <taxon>Eukaryota</taxon>
        <taxon>Metazoa</taxon>
        <taxon>Ecdysozoa</taxon>
        <taxon>Arthropoda</taxon>
        <taxon>Hexapoda</taxon>
        <taxon>Insecta</taxon>
        <taxon>Pterygota</taxon>
        <taxon>Neoptera</taxon>
        <taxon>Paraneoptera</taxon>
        <taxon>Hemiptera</taxon>
        <taxon>Sternorrhyncha</taxon>
        <taxon>Aphidomorpha</taxon>
        <taxon>Aphidoidea</taxon>
        <taxon>Aphididae</taxon>
        <taxon>Lachninae</taxon>
        <taxon>Cinara</taxon>
    </lineage>
</organism>
<evidence type="ECO:0000313" key="1">
    <source>
        <dbReference type="EMBL" id="VVC30815.1"/>
    </source>
</evidence>
<proteinExistence type="predicted"/>
<gene>
    <name evidence="1" type="ORF">CINCED_3A006936</name>
</gene>